<evidence type="ECO:0000256" key="3">
    <source>
        <dbReference type="ARBA" id="ARBA00007667"/>
    </source>
</evidence>
<comment type="pathway">
    <text evidence="1 10">Purine metabolism; IMP biosynthesis via de novo pathway; IMP from 5-formamido-1-(5-phospho-D-ribosyl)imidazole-4-carboxamide: step 1/1.</text>
</comment>
<sequence>MAPLALLSTSDKTGLIPFAQRLVNDYGFALVSSGGTAKVLQEAGLAVTKVADHTGAPEILGGRVKTLHPRVHGGILARRDLASDQVDLQENDIQAIDLVVVNLYPFEQTIEAQQSQGVTPADGLTEAVEQIDIGGPTMLRAAAKNFAHVTVLCHSQQYDAYLQELTDHNGQPSLAFRQGCAQQVFALMAAYDGAIATHLTQATNPTGADLPQQLQISGQALQTLRYGENPHQSAIWYQTGAAQGWAGATQLQGKALSYNNLVDLEAARRIIAEFVGPDQPPTTAILKHNNPCGIAQADQLVTAYQKALAADSISAFGGIVALNRALDAATARELTKLFLECIVAPDCDPEALEILKAKPNIRLLKLSNLTQGPSMTVKAIAGGWLAQAADETLTSISDWQIVTQVKPTEAQLAEMMFAWKVSKHVKSNAIVVTRDHTTVGVGAGQMNRVGAAKIALNQADQKAQGATLASDGFFPFDDSVRTAAAAGITAIVQPGGSIRDQDSITAADELGLIMAFTQTRHFLH</sequence>
<dbReference type="RefSeq" id="WP_110984975.1">
    <property type="nucleotide sequence ID" value="NZ_CAWNWM010000002.1"/>
</dbReference>
<protein>
    <recommendedName>
        <fullName evidence="10">Bifunctional purine biosynthesis protein PurH</fullName>
    </recommendedName>
    <domain>
        <recommendedName>
            <fullName evidence="10">Phosphoribosylaminoimidazolecarboxamide formyltransferase</fullName>
            <ecNumber evidence="10">2.1.2.3</ecNumber>
        </recommendedName>
        <alternativeName>
            <fullName evidence="10">AICAR transformylase</fullName>
        </alternativeName>
    </domain>
    <domain>
        <recommendedName>
            <fullName evidence="10">IMP cyclohydrolase</fullName>
            <ecNumber evidence="10">3.5.4.10</ecNumber>
        </recommendedName>
        <alternativeName>
            <fullName evidence="10">ATIC</fullName>
        </alternativeName>
        <alternativeName>
            <fullName evidence="10">IMP synthase</fullName>
        </alternativeName>
        <alternativeName>
            <fullName evidence="10">Inosinicase</fullName>
        </alternativeName>
    </domain>
</protein>
<dbReference type="InterPro" id="IPR011607">
    <property type="entry name" value="MGS-like_dom"/>
</dbReference>
<dbReference type="InterPro" id="IPR024051">
    <property type="entry name" value="AICAR_Tfase_dup_dom_sf"/>
</dbReference>
<dbReference type="InterPro" id="IPR016193">
    <property type="entry name" value="Cytidine_deaminase-like"/>
</dbReference>
<dbReference type="SMART" id="SM00851">
    <property type="entry name" value="MGS"/>
    <property type="match status" value="1"/>
</dbReference>
<evidence type="ECO:0000256" key="6">
    <source>
        <dbReference type="ARBA" id="ARBA00022801"/>
    </source>
</evidence>
<evidence type="ECO:0000256" key="7">
    <source>
        <dbReference type="ARBA" id="ARBA00023268"/>
    </source>
</evidence>
<name>A0A2W1JMC3_9CYAN</name>
<keyword evidence="6 10" id="KW-0378">Hydrolase</keyword>
<evidence type="ECO:0000313" key="13">
    <source>
        <dbReference type="Proteomes" id="UP000248857"/>
    </source>
</evidence>
<dbReference type="FunFam" id="3.40.50.1380:FF:000001">
    <property type="entry name" value="Bifunctional purine biosynthesis protein PurH"/>
    <property type="match status" value="1"/>
</dbReference>
<dbReference type="PIRSF" id="PIRSF000414">
    <property type="entry name" value="AICARFT_IMPCHas"/>
    <property type="match status" value="1"/>
</dbReference>
<dbReference type="HAMAP" id="MF_00139">
    <property type="entry name" value="PurH"/>
    <property type="match status" value="1"/>
</dbReference>
<dbReference type="GO" id="GO:0005829">
    <property type="term" value="C:cytosol"/>
    <property type="evidence" value="ECO:0007669"/>
    <property type="project" value="TreeGrafter"/>
</dbReference>
<dbReference type="PROSITE" id="PS51855">
    <property type="entry name" value="MGS"/>
    <property type="match status" value="1"/>
</dbReference>
<comment type="domain">
    <text evidence="10">The IMP cyclohydrolase activity resides in the N-terminal region.</text>
</comment>
<keyword evidence="5 10" id="KW-0658">Purine biosynthesis</keyword>
<dbReference type="InterPro" id="IPR036914">
    <property type="entry name" value="MGS-like_dom_sf"/>
</dbReference>
<evidence type="ECO:0000256" key="8">
    <source>
        <dbReference type="ARBA" id="ARBA00050488"/>
    </source>
</evidence>
<dbReference type="NCBIfam" id="TIGR00355">
    <property type="entry name" value="purH"/>
    <property type="match status" value="1"/>
</dbReference>
<proteinExistence type="inferred from homology"/>
<gene>
    <name evidence="12" type="primary">purH_1</name>
    <name evidence="10" type="synonym">purH</name>
    <name evidence="12" type="ORF">C1752_01030</name>
</gene>
<evidence type="ECO:0000256" key="4">
    <source>
        <dbReference type="ARBA" id="ARBA00022679"/>
    </source>
</evidence>
<dbReference type="UniPathway" id="UPA00074">
    <property type="reaction ID" value="UER00133"/>
</dbReference>
<evidence type="ECO:0000256" key="1">
    <source>
        <dbReference type="ARBA" id="ARBA00004844"/>
    </source>
</evidence>
<dbReference type="GO" id="GO:0003937">
    <property type="term" value="F:IMP cyclohydrolase activity"/>
    <property type="evidence" value="ECO:0007669"/>
    <property type="project" value="UniProtKB-UniRule"/>
</dbReference>
<keyword evidence="7 10" id="KW-0511">Multifunctional enzyme</keyword>
<dbReference type="SMART" id="SM00798">
    <property type="entry name" value="AICARFT_IMPCHas"/>
    <property type="match status" value="1"/>
</dbReference>
<keyword evidence="4 10" id="KW-0808">Transferase</keyword>
<comment type="catalytic activity">
    <reaction evidence="9 10">
        <text>IMP + H2O = 5-formamido-1-(5-phospho-D-ribosyl)imidazole-4-carboxamide</text>
        <dbReference type="Rhea" id="RHEA:18445"/>
        <dbReference type="ChEBI" id="CHEBI:15377"/>
        <dbReference type="ChEBI" id="CHEBI:58053"/>
        <dbReference type="ChEBI" id="CHEBI:58467"/>
        <dbReference type="EC" id="3.5.4.10"/>
    </reaction>
</comment>
<dbReference type="Gene3D" id="3.40.50.1380">
    <property type="entry name" value="Methylglyoxal synthase-like domain"/>
    <property type="match status" value="1"/>
</dbReference>
<dbReference type="PANTHER" id="PTHR11692:SF0">
    <property type="entry name" value="BIFUNCTIONAL PURINE BIOSYNTHESIS PROTEIN ATIC"/>
    <property type="match status" value="1"/>
</dbReference>
<dbReference type="NCBIfam" id="NF002049">
    <property type="entry name" value="PRK00881.1"/>
    <property type="match status" value="1"/>
</dbReference>
<dbReference type="SUPFAM" id="SSF53927">
    <property type="entry name" value="Cytidine deaminase-like"/>
    <property type="match status" value="1"/>
</dbReference>
<dbReference type="CDD" id="cd01421">
    <property type="entry name" value="IMPCH"/>
    <property type="match status" value="1"/>
</dbReference>
<dbReference type="InterPro" id="IPR002695">
    <property type="entry name" value="PurH-like"/>
</dbReference>
<dbReference type="PANTHER" id="PTHR11692">
    <property type="entry name" value="BIFUNCTIONAL PURINE BIOSYNTHESIS PROTEIN PURH"/>
    <property type="match status" value="1"/>
</dbReference>
<evidence type="ECO:0000259" key="11">
    <source>
        <dbReference type="PROSITE" id="PS51855"/>
    </source>
</evidence>
<comment type="pathway">
    <text evidence="2 10">Purine metabolism; IMP biosynthesis via de novo pathway; 5-formamido-1-(5-phospho-D-ribosyl)imidazole-4-carboxamide from 5-amino-1-(5-phospho-D-ribosyl)imidazole-4-carboxamide (10-formyl THF route): step 1/1.</text>
</comment>
<comment type="catalytic activity">
    <reaction evidence="8 10">
        <text>(6R)-10-formyltetrahydrofolate + 5-amino-1-(5-phospho-beta-D-ribosyl)imidazole-4-carboxamide = 5-formamido-1-(5-phospho-D-ribosyl)imidazole-4-carboxamide + (6S)-5,6,7,8-tetrahydrofolate</text>
        <dbReference type="Rhea" id="RHEA:22192"/>
        <dbReference type="ChEBI" id="CHEBI:57453"/>
        <dbReference type="ChEBI" id="CHEBI:58467"/>
        <dbReference type="ChEBI" id="CHEBI:58475"/>
        <dbReference type="ChEBI" id="CHEBI:195366"/>
        <dbReference type="EC" id="2.1.2.3"/>
    </reaction>
</comment>
<dbReference type="Gene3D" id="3.40.140.20">
    <property type="match status" value="2"/>
</dbReference>
<dbReference type="Pfam" id="PF02142">
    <property type="entry name" value="MGS"/>
    <property type="match status" value="1"/>
</dbReference>
<evidence type="ECO:0000256" key="9">
    <source>
        <dbReference type="ARBA" id="ARBA00050687"/>
    </source>
</evidence>
<evidence type="ECO:0000313" key="12">
    <source>
        <dbReference type="EMBL" id="PZD74513.1"/>
    </source>
</evidence>
<dbReference type="FunFam" id="3.40.140.20:FF:000001">
    <property type="entry name" value="Bifunctional purine biosynthesis protein PurH"/>
    <property type="match status" value="1"/>
</dbReference>
<evidence type="ECO:0000256" key="5">
    <source>
        <dbReference type="ARBA" id="ARBA00022755"/>
    </source>
</evidence>
<keyword evidence="13" id="KW-1185">Reference proteome</keyword>
<dbReference type="EMBL" id="PQWO01000002">
    <property type="protein sequence ID" value="PZD74513.1"/>
    <property type="molecule type" value="Genomic_DNA"/>
</dbReference>
<evidence type="ECO:0000256" key="2">
    <source>
        <dbReference type="ARBA" id="ARBA00004954"/>
    </source>
</evidence>
<dbReference type="Pfam" id="PF01808">
    <property type="entry name" value="AICARFT_IMPCHas"/>
    <property type="match status" value="1"/>
</dbReference>
<comment type="similarity">
    <text evidence="3 10">Belongs to the PurH family.</text>
</comment>
<dbReference type="OrthoDB" id="9802065at2"/>
<dbReference type="EC" id="2.1.2.3" evidence="10"/>
<accession>A0A2W1JMC3</accession>
<dbReference type="Proteomes" id="UP000248857">
    <property type="component" value="Unassembled WGS sequence"/>
</dbReference>
<comment type="caution">
    <text evidence="12">The sequence shown here is derived from an EMBL/GenBank/DDBJ whole genome shotgun (WGS) entry which is preliminary data.</text>
</comment>
<dbReference type="SUPFAM" id="SSF52335">
    <property type="entry name" value="Methylglyoxal synthase-like"/>
    <property type="match status" value="1"/>
</dbReference>
<dbReference type="EC" id="3.5.4.10" evidence="10"/>
<feature type="domain" description="MGS-like" evidence="11">
    <location>
        <begin position="1"/>
        <end position="153"/>
    </location>
</feature>
<dbReference type="GO" id="GO:0004643">
    <property type="term" value="F:phosphoribosylaminoimidazolecarboxamide formyltransferase activity"/>
    <property type="evidence" value="ECO:0007669"/>
    <property type="project" value="UniProtKB-UniRule"/>
</dbReference>
<reference evidence="12 13" key="1">
    <citation type="journal article" date="2018" name="Sci. Rep.">
        <title>A novel species of the marine cyanobacterium Acaryochloris with a unique pigment content and lifestyle.</title>
        <authorList>
            <person name="Partensky F."/>
            <person name="Six C."/>
            <person name="Ratin M."/>
            <person name="Garczarek L."/>
            <person name="Vaulot D."/>
            <person name="Probert I."/>
            <person name="Calteau A."/>
            <person name="Gourvil P."/>
            <person name="Marie D."/>
            <person name="Grebert T."/>
            <person name="Bouchier C."/>
            <person name="Le Panse S."/>
            <person name="Gachenot M."/>
            <person name="Rodriguez F."/>
            <person name="Garrido J.L."/>
        </authorList>
    </citation>
    <scope>NUCLEOTIDE SEQUENCE [LARGE SCALE GENOMIC DNA]</scope>
    <source>
        <strain evidence="12 13">RCC1774</strain>
    </source>
</reference>
<evidence type="ECO:0000256" key="10">
    <source>
        <dbReference type="HAMAP-Rule" id="MF_00139"/>
    </source>
</evidence>
<organism evidence="12 13">
    <name type="scientific">Acaryochloris thomasi RCC1774</name>
    <dbReference type="NCBI Taxonomy" id="1764569"/>
    <lineage>
        <taxon>Bacteria</taxon>
        <taxon>Bacillati</taxon>
        <taxon>Cyanobacteriota</taxon>
        <taxon>Cyanophyceae</taxon>
        <taxon>Acaryochloridales</taxon>
        <taxon>Acaryochloridaceae</taxon>
        <taxon>Acaryochloris</taxon>
        <taxon>Acaryochloris thomasi</taxon>
    </lineage>
</organism>
<dbReference type="AlphaFoldDB" id="A0A2W1JMC3"/>
<dbReference type="GO" id="GO:0006189">
    <property type="term" value="P:'de novo' IMP biosynthetic process"/>
    <property type="evidence" value="ECO:0007669"/>
    <property type="project" value="UniProtKB-UniRule"/>
</dbReference>